<sequence>MAFKVNVGLVFCGVAHTVLICVTDRGGPSSAVGSQDMSANGRGYTDFCHPASSTRQAWVMVICEVSADLYIAIIPQTEHSVSAEELLRQKLRWLRSLRKIRSELSEVSAD</sequence>
<proteinExistence type="predicted"/>
<protein>
    <recommendedName>
        <fullName evidence="4">Secreted protein</fullName>
    </recommendedName>
</protein>
<keyword evidence="1" id="KW-0732">Signal</keyword>
<keyword evidence="3" id="KW-1185">Reference proteome</keyword>
<evidence type="ECO:0000256" key="1">
    <source>
        <dbReference type="SAM" id="SignalP"/>
    </source>
</evidence>
<dbReference type="EMBL" id="NJES01000024">
    <property type="protein sequence ID" value="PHH80141.1"/>
    <property type="molecule type" value="Genomic_DNA"/>
</dbReference>
<evidence type="ECO:0000313" key="2">
    <source>
        <dbReference type="EMBL" id="PHH80141.1"/>
    </source>
</evidence>
<organism evidence="2 3">
    <name type="scientific">Ophiocordyceps camponoti-rufipedis</name>
    <dbReference type="NCBI Taxonomy" id="2004952"/>
    <lineage>
        <taxon>Eukaryota</taxon>
        <taxon>Fungi</taxon>
        <taxon>Dikarya</taxon>
        <taxon>Ascomycota</taxon>
        <taxon>Pezizomycotina</taxon>
        <taxon>Sordariomycetes</taxon>
        <taxon>Hypocreomycetidae</taxon>
        <taxon>Hypocreales</taxon>
        <taxon>Ophiocordycipitaceae</taxon>
        <taxon>Ophiocordyceps</taxon>
    </lineage>
</organism>
<name>A0A2C5ZLF9_9HYPO</name>
<comment type="caution">
    <text evidence="2">The sequence shown here is derived from an EMBL/GenBank/DDBJ whole genome shotgun (WGS) entry which is preliminary data.</text>
</comment>
<reference evidence="2 3" key="1">
    <citation type="submission" date="2017-06" db="EMBL/GenBank/DDBJ databases">
        <title>Ant-infecting Ophiocordyceps genomes reveal a high diversity of potential behavioral manipulation genes and a possible major role for enterotoxins.</title>
        <authorList>
            <person name="De Bekker C."/>
            <person name="Evans H.C."/>
            <person name="Brachmann A."/>
            <person name="Hughes D.P."/>
        </authorList>
    </citation>
    <scope>NUCLEOTIDE SEQUENCE [LARGE SCALE GENOMIC DNA]</scope>
    <source>
        <strain evidence="2 3">Map16</strain>
    </source>
</reference>
<dbReference type="Proteomes" id="UP000226431">
    <property type="component" value="Unassembled WGS sequence"/>
</dbReference>
<accession>A0A2C5ZLF9</accession>
<gene>
    <name evidence="2" type="ORF">CDD80_2679</name>
</gene>
<evidence type="ECO:0000313" key="3">
    <source>
        <dbReference type="Proteomes" id="UP000226431"/>
    </source>
</evidence>
<dbReference type="AlphaFoldDB" id="A0A2C5ZLF9"/>
<feature type="chain" id="PRO_5013152197" description="Secreted protein" evidence="1">
    <location>
        <begin position="18"/>
        <end position="110"/>
    </location>
</feature>
<feature type="signal peptide" evidence="1">
    <location>
        <begin position="1"/>
        <end position="17"/>
    </location>
</feature>
<dbReference type="STRING" id="2004952.A0A2C5ZLF9"/>
<evidence type="ECO:0008006" key="4">
    <source>
        <dbReference type="Google" id="ProtNLM"/>
    </source>
</evidence>